<keyword evidence="3" id="KW-1185">Reference proteome</keyword>
<dbReference type="AlphaFoldDB" id="A0A1A9X371"/>
<organism evidence="2 3">
    <name type="scientific">Glossina brevipalpis</name>
    <dbReference type="NCBI Taxonomy" id="37001"/>
    <lineage>
        <taxon>Eukaryota</taxon>
        <taxon>Metazoa</taxon>
        <taxon>Ecdysozoa</taxon>
        <taxon>Arthropoda</taxon>
        <taxon>Hexapoda</taxon>
        <taxon>Insecta</taxon>
        <taxon>Pterygota</taxon>
        <taxon>Neoptera</taxon>
        <taxon>Endopterygota</taxon>
        <taxon>Diptera</taxon>
        <taxon>Brachycera</taxon>
        <taxon>Muscomorpha</taxon>
        <taxon>Hippoboscoidea</taxon>
        <taxon>Glossinidae</taxon>
        <taxon>Glossina</taxon>
    </lineage>
</organism>
<protein>
    <submittedName>
        <fullName evidence="2">Uncharacterized protein</fullName>
    </submittedName>
</protein>
<evidence type="ECO:0000256" key="1">
    <source>
        <dbReference type="SAM" id="Phobius"/>
    </source>
</evidence>
<feature type="transmembrane region" description="Helical" evidence="1">
    <location>
        <begin position="35"/>
        <end position="53"/>
    </location>
</feature>
<dbReference type="Proteomes" id="UP000091820">
    <property type="component" value="Unassembled WGS sequence"/>
</dbReference>
<dbReference type="VEuPathDB" id="VectorBase:GBRI042615"/>
<proteinExistence type="predicted"/>
<evidence type="ECO:0000313" key="3">
    <source>
        <dbReference type="Proteomes" id="UP000091820"/>
    </source>
</evidence>
<keyword evidence="1" id="KW-1133">Transmembrane helix</keyword>
<sequence length="105" mass="11834">MRLLHDREPQTRQNNPIFLGLIASLSLHRGEEQKLASGLVCCYIVMLICCYIVRMLQQHLLATCCSRGRPWLATASQHIAGLCPEDGSNNKISVYGIRIHIHYAC</sequence>
<reference evidence="2" key="2">
    <citation type="submission" date="2020-05" db="UniProtKB">
        <authorList>
            <consortium name="EnsemblMetazoa"/>
        </authorList>
    </citation>
    <scope>IDENTIFICATION</scope>
    <source>
        <strain evidence="2">IAEA</strain>
    </source>
</reference>
<reference evidence="3" key="1">
    <citation type="submission" date="2014-03" db="EMBL/GenBank/DDBJ databases">
        <authorList>
            <person name="Aksoy S."/>
            <person name="Warren W."/>
            <person name="Wilson R.K."/>
        </authorList>
    </citation>
    <scope>NUCLEOTIDE SEQUENCE [LARGE SCALE GENOMIC DNA]</scope>
    <source>
        <strain evidence="3">IAEA</strain>
    </source>
</reference>
<accession>A0A1A9X371</accession>
<keyword evidence="1" id="KW-0472">Membrane</keyword>
<dbReference type="EnsemblMetazoa" id="GBRI042615-RA">
    <property type="protein sequence ID" value="GBRI042615-PA"/>
    <property type="gene ID" value="GBRI042615"/>
</dbReference>
<evidence type="ECO:0000313" key="2">
    <source>
        <dbReference type="EnsemblMetazoa" id="GBRI042615-PA"/>
    </source>
</evidence>
<keyword evidence="1" id="KW-0812">Transmembrane</keyword>
<name>A0A1A9X371_9MUSC</name>